<dbReference type="Gene3D" id="1.10.3720.10">
    <property type="entry name" value="MetI-like"/>
    <property type="match status" value="1"/>
</dbReference>
<dbReference type="InterPro" id="IPR043429">
    <property type="entry name" value="ArtM/GltK/GlnP/TcyL/YhdX-like"/>
</dbReference>
<reference evidence="12 13" key="1">
    <citation type="submission" date="2019-11" db="EMBL/GenBank/DDBJ databases">
        <title>Whole-genome sequencing of Allorhizobium vitis.</title>
        <authorList>
            <person name="Gan H.M."/>
            <person name="Savka M.A."/>
        </authorList>
    </citation>
    <scope>NUCLEOTIDE SEQUENCE [LARGE SCALE GENOMIC DNA]</scope>
    <source>
        <strain evidence="11 13">RF2/1</strain>
        <strain evidence="10 12">T1/7</strain>
    </source>
</reference>
<evidence type="ECO:0000256" key="3">
    <source>
        <dbReference type="ARBA" id="ARBA00022448"/>
    </source>
</evidence>
<keyword evidence="3 8" id="KW-0813">Transport</keyword>
<keyword evidence="4" id="KW-1003">Cell membrane</keyword>
<dbReference type="EMBL" id="MBFA02000024">
    <property type="protein sequence ID" value="MUP13024.1"/>
    <property type="molecule type" value="Genomic_DNA"/>
</dbReference>
<name>A0ABD6HE27_AGRVI</name>
<evidence type="ECO:0000256" key="5">
    <source>
        <dbReference type="ARBA" id="ARBA00022692"/>
    </source>
</evidence>
<sequence>MEILTNPQYLGEIALGLKMTVILAVASWLIAIGSGILLAIIRVSAPRSIDAAAAAWIEYQRNVPVIVHIFAWYFGVSTIFPLPAQDWFNANNGDVIFAAVAIGLYYGAYICEDIRSGYRSISRGQYEAARSIGLNFRQSLHHVMMPQAVRASLPALISRAILLLKSTSLAMVIGVMELTYQTKEIQNETFLTFQAFSIATIIYLVLSMAVILLGKVTEHYMEVGTA</sequence>
<evidence type="ECO:0000256" key="8">
    <source>
        <dbReference type="RuleBase" id="RU363032"/>
    </source>
</evidence>
<gene>
    <name evidence="11" type="ORF">BBK91_024545</name>
    <name evidence="10" type="ORF">BBL17_024735</name>
</gene>
<evidence type="ECO:0000256" key="2">
    <source>
        <dbReference type="ARBA" id="ARBA00010072"/>
    </source>
</evidence>
<dbReference type="NCBIfam" id="TIGR01726">
    <property type="entry name" value="HEQRo_perm_3TM"/>
    <property type="match status" value="1"/>
</dbReference>
<feature type="transmembrane region" description="Helical" evidence="8">
    <location>
        <begin position="192"/>
        <end position="213"/>
    </location>
</feature>
<keyword evidence="6 8" id="KW-1133">Transmembrane helix</keyword>
<comment type="similarity">
    <text evidence="2">Belongs to the binding-protein-dependent transport system permease family. HisMQ subfamily.</text>
</comment>
<keyword evidence="5 8" id="KW-0812">Transmembrane</keyword>
<dbReference type="Proteomes" id="UP000179454">
    <property type="component" value="Unassembled WGS sequence"/>
</dbReference>
<feature type="transmembrane region" description="Helical" evidence="8">
    <location>
        <begin position="20"/>
        <end position="41"/>
    </location>
</feature>
<keyword evidence="7 8" id="KW-0472">Membrane</keyword>
<dbReference type="PROSITE" id="PS50928">
    <property type="entry name" value="ABC_TM1"/>
    <property type="match status" value="1"/>
</dbReference>
<comment type="caution">
    <text evidence="11">The sequence shown here is derived from an EMBL/GenBank/DDBJ whole genome shotgun (WGS) entry which is preliminary data.</text>
</comment>
<evidence type="ECO:0000313" key="12">
    <source>
        <dbReference type="Proteomes" id="UP000179454"/>
    </source>
</evidence>
<dbReference type="RefSeq" id="WP_012650620.1">
    <property type="nucleotide sequence ID" value="NZ_MBFA02000024.1"/>
</dbReference>
<dbReference type="Proteomes" id="UP000179536">
    <property type="component" value="Unassembled WGS sequence"/>
</dbReference>
<organism evidence="11 13">
    <name type="scientific">Agrobacterium vitis</name>
    <name type="common">Rhizobium vitis</name>
    <dbReference type="NCBI Taxonomy" id="373"/>
    <lineage>
        <taxon>Bacteria</taxon>
        <taxon>Pseudomonadati</taxon>
        <taxon>Pseudomonadota</taxon>
        <taxon>Alphaproteobacteria</taxon>
        <taxon>Hyphomicrobiales</taxon>
        <taxon>Rhizobiaceae</taxon>
        <taxon>Rhizobium/Agrobacterium group</taxon>
        <taxon>Agrobacterium</taxon>
    </lineage>
</organism>
<evidence type="ECO:0000256" key="7">
    <source>
        <dbReference type="ARBA" id="ARBA00023136"/>
    </source>
</evidence>
<dbReference type="InterPro" id="IPR010065">
    <property type="entry name" value="AA_ABC_transptr_permease_3TM"/>
</dbReference>
<dbReference type="AlphaFoldDB" id="A0ABD6HE27"/>
<dbReference type="InterPro" id="IPR000515">
    <property type="entry name" value="MetI-like"/>
</dbReference>
<feature type="transmembrane region" description="Helical" evidence="8">
    <location>
        <begin position="62"/>
        <end position="83"/>
    </location>
</feature>
<keyword evidence="12" id="KW-1185">Reference proteome</keyword>
<dbReference type="CDD" id="cd06261">
    <property type="entry name" value="TM_PBP2"/>
    <property type="match status" value="1"/>
</dbReference>
<accession>A0ABD6HE27</accession>
<feature type="domain" description="ABC transmembrane type-1" evidence="9">
    <location>
        <begin position="17"/>
        <end position="214"/>
    </location>
</feature>
<protein>
    <submittedName>
        <fullName evidence="11">ABC transporter permease subunit</fullName>
    </submittedName>
</protein>
<evidence type="ECO:0000313" key="10">
    <source>
        <dbReference type="EMBL" id="MUO44981.1"/>
    </source>
</evidence>
<evidence type="ECO:0000259" key="9">
    <source>
        <dbReference type="PROSITE" id="PS50928"/>
    </source>
</evidence>
<dbReference type="GO" id="GO:0005886">
    <property type="term" value="C:plasma membrane"/>
    <property type="evidence" value="ECO:0007669"/>
    <property type="project" value="UniProtKB-SubCell"/>
</dbReference>
<comment type="subcellular location">
    <subcellularLocation>
        <location evidence="1">Cell inner membrane</location>
        <topology evidence="1">Multi-pass membrane protein</topology>
    </subcellularLocation>
    <subcellularLocation>
        <location evidence="8">Cell membrane</location>
        <topology evidence="8">Multi-pass membrane protein</topology>
    </subcellularLocation>
</comment>
<evidence type="ECO:0000256" key="4">
    <source>
        <dbReference type="ARBA" id="ARBA00022475"/>
    </source>
</evidence>
<dbReference type="SUPFAM" id="SSF161098">
    <property type="entry name" value="MetI-like"/>
    <property type="match status" value="1"/>
</dbReference>
<feature type="transmembrane region" description="Helical" evidence="8">
    <location>
        <begin position="160"/>
        <end position="180"/>
    </location>
</feature>
<evidence type="ECO:0000256" key="1">
    <source>
        <dbReference type="ARBA" id="ARBA00004429"/>
    </source>
</evidence>
<dbReference type="EMBL" id="MBFE02000026">
    <property type="protein sequence ID" value="MUO44981.1"/>
    <property type="molecule type" value="Genomic_DNA"/>
</dbReference>
<dbReference type="Pfam" id="PF00528">
    <property type="entry name" value="BPD_transp_1"/>
    <property type="match status" value="1"/>
</dbReference>
<evidence type="ECO:0000256" key="6">
    <source>
        <dbReference type="ARBA" id="ARBA00022989"/>
    </source>
</evidence>
<dbReference type="InterPro" id="IPR035906">
    <property type="entry name" value="MetI-like_sf"/>
</dbReference>
<evidence type="ECO:0000313" key="11">
    <source>
        <dbReference type="EMBL" id="MUP13024.1"/>
    </source>
</evidence>
<proteinExistence type="inferred from homology"/>
<dbReference type="PANTHER" id="PTHR30614">
    <property type="entry name" value="MEMBRANE COMPONENT OF AMINO ACID ABC TRANSPORTER"/>
    <property type="match status" value="1"/>
</dbReference>
<feature type="transmembrane region" description="Helical" evidence="8">
    <location>
        <begin position="95"/>
        <end position="111"/>
    </location>
</feature>
<dbReference type="PANTHER" id="PTHR30614:SF42">
    <property type="entry name" value="GLUTAMATE_ASPARTATE IMPORT PERMEASE PROTEIN GLTJ"/>
    <property type="match status" value="1"/>
</dbReference>
<evidence type="ECO:0000313" key="13">
    <source>
        <dbReference type="Proteomes" id="UP000179536"/>
    </source>
</evidence>